<evidence type="ECO:0000256" key="6">
    <source>
        <dbReference type="ARBA" id="ARBA00023136"/>
    </source>
</evidence>
<feature type="compositionally biased region" description="Basic and acidic residues" evidence="8">
    <location>
        <begin position="221"/>
        <end position="253"/>
    </location>
</feature>
<gene>
    <name evidence="10" type="ORF">URODEC1_LOCUS10295</name>
</gene>
<dbReference type="SMART" id="SM00963">
    <property type="entry name" value="SRP54_N"/>
    <property type="match status" value="1"/>
</dbReference>
<reference evidence="11" key="1">
    <citation type="submission" date="2024-06" db="EMBL/GenBank/DDBJ databases">
        <authorList>
            <person name="Ryan C."/>
        </authorList>
    </citation>
    <scope>NUCLEOTIDE SEQUENCE [LARGE SCALE GENOMIC DNA]</scope>
</reference>
<keyword evidence="6" id="KW-0472">Membrane</keyword>
<evidence type="ECO:0000256" key="3">
    <source>
        <dbReference type="ARBA" id="ARBA00022741"/>
    </source>
</evidence>
<evidence type="ECO:0000256" key="1">
    <source>
        <dbReference type="ARBA" id="ARBA00004397"/>
    </source>
</evidence>
<dbReference type="InterPro" id="IPR011012">
    <property type="entry name" value="Longin-like_dom_sf"/>
</dbReference>
<dbReference type="EMBL" id="OZ075121">
    <property type="protein sequence ID" value="CAL4903020.1"/>
    <property type="molecule type" value="Genomic_DNA"/>
</dbReference>
<sequence length="574" mass="62222">MLEELLVFTRGGLILWALSGGGGATAVNASLVDALIRSSLLGDQSAEGAGVSPDGMRALKWAFDNALGLVFVAVYRRVLHLLYVDDLLAAVRSEFSRIYHPRRTSYDGFSDVFRQLHLEAQARADEMSKSKQAPVESRPPPTPASHNVGPMVPGDSSGNAGGSKQGDNDGDSGKEENSGGDPEPKDGGAFNLSILQNIFQRENNDVKKKNKPNKKGRHKNRDKEPSNKKLDFSEPAERGKTDHVAVNEGKSKVDEDEQVGDDPKVKGWFSSLFQSIGAGNSVISKSDLQPALRAVKDRLMTKNVAEEIAEKLCESIAASLVGKKLGSFTSISSTVQVAMEEALLRILTPSRSIDILRDVHAAKERERPYVIVFVGVNGVGKSTNLAKVAYWLLQHDLSVTLAACDTFRSGAVEQLRTHARRLQIPIFEKGYERDPAVVAKQAIQEAIRTKSDVVLVDTAGRMQDNEPLMRALSKLINVNNPDLVLFVGEALVGNDAIDQLTQFNQKLADFSSVPAARLIDGILLSKFDTVDDKVGAALSMVYVSGAPVMFVGCGQSYTDLKKLNVKSIVNTLLK</sequence>
<dbReference type="Gene3D" id="3.40.50.300">
    <property type="entry name" value="P-loop containing nucleotide triphosphate hydrolases"/>
    <property type="match status" value="1"/>
</dbReference>
<dbReference type="GO" id="GO:0005789">
    <property type="term" value="C:endoplasmic reticulum membrane"/>
    <property type="evidence" value="ECO:0007669"/>
    <property type="project" value="UniProtKB-SubCell"/>
</dbReference>
<dbReference type="GO" id="GO:0005525">
    <property type="term" value="F:GTP binding"/>
    <property type="evidence" value="ECO:0007669"/>
    <property type="project" value="UniProtKB-KW"/>
</dbReference>
<keyword evidence="11" id="KW-1185">Reference proteome</keyword>
<dbReference type="SUPFAM" id="SSF52540">
    <property type="entry name" value="P-loop containing nucleoside triphosphate hydrolases"/>
    <property type="match status" value="1"/>
</dbReference>
<accession>A0ABC8W5D8</accession>
<dbReference type="InterPro" id="IPR013822">
    <property type="entry name" value="Signal_recog_particl_SRP54_hlx"/>
</dbReference>
<dbReference type="CDD" id="cd17876">
    <property type="entry name" value="SRalpha_C"/>
    <property type="match status" value="1"/>
</dbReference>
<keyword evidence="4" id="KW-0256">Endoplasmic reticulum</keyword>
<evidence type="ECO:0000313" key="11">
    <source>
        <dbReference type="Proteomes" id="UP001497457"/>
    </source>
</evidence>
<dbReference type="SMART" id="SM00962">
    <property type="entry name" value="SRP54"/>
    <property type="match status" value="1"/>
</dbReference>
<evidence type="ECO:0000256" key="5">
    <source>
        <dbReference type="ARBA" id="ARBA00023134"/>
    </source>
</evidence>
<keyword evidence="3" id="KW-0547">Nucleotide-binding</keyword>
<dbReference type="Gene3D" id="1.20.120.140">
    <property type="entry name" value="Signal recognition particle SRP54, nucleotide-binding domain"/>
    <property type="match status" value="1"/>
</dbReference>
<dbReference type="Pfam" id="PF04086">
    <property type="entry name" value="SRP-alpha_N"/>
    <property type="match status" value="1"/>
</dbReference>
<dbReference type="SMART" id="SM00382">
    <property type="entry name" value="AAA"/>
    <property type="match status" value="1"/>
</dbReference>
<organism evidence="10 11">
    <name type="scientific">Urochloa decumbens</name>
    <dbReference type="NCBI Taxonomy" id="240449"/>
    <lineage>
        <taxon>Eukaryota</taxon>
        <taxon>Viridiplantae</taxon>
        <taxon>Streptophyta</taxon>
        <taxon>Embryophyta</taxon>
        <taxon>Tracheophyta</taxon>
        <taxon>Spermatophyta</taxon>
        <taxon>Magnoliopsida</taxon>
        <taxon>Liliopsida</taxon>
        <taxon>Poales</taxon>
        <taxon>Poaceae</taxon>
        <taxon>PACMAD clade</taxon>
        <taxon>Panicoideae</taxon>
        <taxon>Panicodae</taxon>
        <taxon>Paniceae</taxon>
        <taxon>Melinidinae</taxon>
        <taxon>Urochloa</taxon>
    </lineage>
</organism>
<dbReference type="Proteomes" id="UP001497457">
    <property type="component" value="Chromosome 11b"/>
</dbReference>
<dbReference type="PANTHER" id="PTHR43134">
    <property type="entry name" value="SIGNAL RECOGNITION PARTICLE RECEPTOR SUBUNIT ALPHA"/>
    <property type="match status" value="1"/>
</dbReference>
<feature type="domain" description="SRP54-type proteins GTP-binding" evidence="9">
    <location>
        <begin position="547"/>
        <end position="560"/>
    </location>
</feature>
<proteinExistence type="inferred from homology"/>
<evidence type="ECO:0000256" key="7">
    <source>
        <dbReference type="ARBA" id="ARBA00023170"/>
    </source>
</evidence>
<dbReference type="Gene3D" id="3.30.450.60">
    <property type="match status" value="1"/>
</dbReference>
<dbReference type="PANTHER" id="PTHR43134:SF6">
    <property type="entry name" value="SRP54-TYPE PROTEINS GTP-BINDING DOMAIN-CONTAINING PROTEIN"/>
    <property type="match status" value="1"/>
</dbReference>
<protein>
    <recommendedName>
        <fullName evidence="9">SRP54-type proteins GTP-binding domain-containing protein</fullName>
    </recommendedName>
</protein>
<dbReference type="AlphaFoldDB" id="A0ABC8W5D8"/>
<dbReference type="SUPFAM" id="SSF47364">
    <property type="entry name" value="Domain of the SRP/SRP receptor G-proteins"/>
    <property type="match status" value="1"/>
</dbReference>
<dbReference type="InterPro" id="IPR027417">
    <property type="entry name" value="P-loop_NTPase"/>
</dbReference>
<feature type="compositionally biased region" description="Basic residues" evidence="8">
    <location>
        <begin position="208"/>
        <end position="220"/>
    </location>
</feature>
<comment type="similarity">
    <text evidence="2">Belongs to the GTP-binding SRP family.</text>
</comment>
<dbReference type="Pfam" id="PF00448">
    <property type="entry name" value="SRP54"/>
    <property type="match status" value="1"/>
</dbReference>
<evidence type="ECO:0000256" key="8">
    <source>
        <dbReference type="SAM" id="MobiDB-lite"/>
    </source>
</evidence>
<dbReference type="SUPFAM" id="SSF64356">
    <property type="entry name" value="SNARE-like"/>
    <property type="match status" value="1"/>
</dbReference>
<reference evidence="10 11" key="2">
    <citation type="submission" date="2024-10" db="EMBL/GenBank/DDBJ databases">
        <authorList>
            <person name="Ryan C."/>
        </authorList>
    </citation>
    <scope>NUCLEOTIDE SEQUENCE [LARGE SCALE GENOMIC DNA]</scope>
</reference>
<dbReference type="Pfam" id="PF02881">
    <property type="entry name" value="SRP54_N"/>
    <property type="match status" value="1"/>
</dbReference>
<name>A0ABC8W5D8_9POAL</name>
<evidence type="ECO:0000259" key="9">
    <source>
        <dbReference type="PROSITE" id="PS00300"/>
    </source>
</evidence>
<dbReference type="InterPro" id="IPR042101">
    <property type="entry name" value="SRP54_N_sf"/>
</dbReference>
<dbReference type="InterPro" id="IPR000897">
    <property type="entry name" value="SRP54_GTPase_dom"/>
</dbReference>
<feature type="region of interest" description="Disordered" evidence="8">
    <location>
        <begin position="123"/>
        <end position="261"/>
    </location>
</feature>
<keyword evidence="7" id="KW-0675">Receptor</keyword>
<dbReference type="InterPro" id="IPR003593">
    <property type="entry name" value="AAA+_ATPase"/>
</dbReference>
<evidence type="ECO:0000256" key="4">
    <source>
        <dbReference type="ARBA" id="ARBA00022824"/>
    </source>
</evidence>
<comment type="subcellular location">
    <subcellularLocation>
        <location evidence="1">Endoplasmic reticulum membrane</location>
        <topology evidence="1">Peripheral membrane protein</topology>
        <orientation evidence="1">Cytoplasmic side</orientation>
    </subcellularLocation>
</comment>
<evidence type="ECO:0000256" key="2">
    <source>
        <dbReference type="ARBA" id="ARBA00008531"/>
    </source>
</evidence>
<dbReference type="FunFam" id="3.40.50.300:FF:000188">
    <property type="entry name" value="signal recognition particle receptor subunit alpha"/>
    <property type="match status" value="1"/>
</dbReference>
<dbReference type="InterPro" id="IPR036225">
    <property type="entry name" value="SRP/SRP_N"/>
</dbReference>
<dbReference type="PROSITE" id="PS00300">
    <property type="entry name" value="SRP54"/>
    <property type="match status" value="1"/>
</dbReference>
<dbReference type="FunFam" id="1.20.120.140:FF:000007">
    <property type="entry name" value="Signal recognition particle receptor subunit alpha"/>
    <property type="match status" value="1"/>
</dbReference>
<feature type="compositionally biased region" description="Basic and acidic residues" evidence="8">
    <location>
        <begin position="171"/>
        <end position="186"/>
    </location>
</feature>
<evidence type="ECO:0000313" key="10">
    <source>
        <dbReference type="EMBL" id="CAL4903020.1"/>
    </source>
</evidence>
<keyword evidence="5" id="KW-0342">GTP-binding</keyword>
<dbReference type="InterPro" id="IPR007222">
    <property type="entry name" value="Sig_recog_particle_rcpt_asu_N"/>
</dbReference>
<dbReference type="CDD" id="cd14826">
    <property type="entry name" value="SR_alpha_SRX"/>
    <property type="match status" value="1"/>
</dbReference>